<gene>
    <name evidence="1" type="ORF">AVDCRST_MAG93-3727</name>
</gene>
<evidence type="ECO:0000313" key="1">
    <source>
        <dbReference type="EMBL" id="CAA9288645.1"/>
    </source>
</evidence>
<name>A0A6J4JVC2_9CHLR</name>
<feature type="non-terminal residue" evidence="1">
    <location>
        <position position="103"/>
    </location>
</feature>
<reference evidence="1" key="1">
    <citation type="submission" date="2020-02" db="EMBL/GenBank/DDBJ databases">
        <authorList>
            <person name="Meier V. D."/>
        </authorList>
    </citation>
    <scope>NUCLEOTIDE SEQUENCE</scope>
    <source>
        <strain evidence="1">AVDCRST_MAG93</strain>
    </source>
</reference>
<proteinExistence type="predicted"/>
<accession>A0A6J4JVC2</accession>
<sequence>MRRFHHGHTVRHPGGAGAWLREFFNRLERFLFSTQAWSPGRHTVKAATRESISLTSSTGLPVVTRLGYTTVISPATAKPSLDRLGHAVHCQPYQHRNEGATEP</sequence>
<protein>
    <submittedName>
        <fullName evidence="1">Uncharacterized protein</fullName>
    </submittedName>
</protein>
<organism evidence="1">
    <name type="scientific">uncultured Chloroflexia bacterium</name>
    <dbReference type="NCBI Taxonomy" id="1672391"/>
    <lineage>
        <taxon>Bacteria</taxon>
        <taxon>Bacillati</taxon>
        <taxon>Chloroflexota</taxon>
        <taxon>Chloroflexia</taxon>
        <taxon>environmental samples</taxon>
    </lineage>
</organism>
<dbReference type="AlphaFoldDB" id="A0A6J4JVC2"/>
<dbReference type="EMBL" id="CADCTR010001267">
    <property type="protein sequence ID" value="CAA9288645.1"/>
    <property type="molecule type" value="Genomic_DNA"/>
</dbReference>